<evidence type="ECO:0000313" key="1">
    <source>
        <dbReference type="EMBL" id="CAJ1389598.1"/>
    </source>
</evidence>
<organism evidence="1 2">
    <name type="scientific">Effrenium voratum</name>
    <dbReference type="NCBI Taxonomy" id="2562239"/>
    <lineage>
        <taxon>Eukaryota</taxon>
        <taxon>Sar</taxon>
        <taxon>Alveolata</taxon>
        <taxon>Dinophyceae</taxon>
        <taxon>Suessiales</taxon>
        <taxon>Symbiodiniaceae</taxon>
        <taxon>Effrenium</taxon>
    </lineage>
</organism>
<reference evidence="1" key="1">
    <citation type="submission" date="2023-08" db="EMBL/GenBank/DDBJ databases">
        <authorList>
            <person name="Chen Y."/>
            <person name="Shah S."/>
            <person name="Dougan E. K."/>
            <person name="Thang M."/>
            <person name="Chan C."/>
        </authorList>
    </citation>
    <scope>NUCLEOTIDE SEQUENCE</scope>
</reference>
<accession>A0AA36N2A9</accession>
<dbReference type="EMBL" id="CAUJNA010001893">
    <property type="protein sequence ID" value="CAJ1389598.1"/>
    <property type="molecule type" value="Genomic_DNA"/>
</dbReference>
<feature type="non-terminal residue" evidence="1">
    <location>
        <position position="55"/>
    </location>
</feature>
<sequence length="55" mass="6151">AYWTLNNRSLYALNLAARKGAVLTAWALPFEEMCPVTAKFVQLRCSSLMEGEDAE</sequence>
<dbReference type="Proteomes" id="UP001178507">
    <property type="component" value="Unassembled WGS sequence"/>
</dbReference>
<name>A0AA36N2A9_9DINO</name>
<evidence type="ECO:0000313" key="2">
    <source>
        <dbReference type="Proteomes" id="UP001178507"/>
    </source>
</evidence>
<keyword evidence="2" id="KW-1185">Reference proteome</keyword>
<proteinExistence type="predicted"/>
<comment type="caution">
    <text evidence="1">The sequence shown here is derived from an EMBL/GenBank/DDBJ whole genome shotgun (WGS) entry which is preliminary data.</text>
</comment>
<feature type="non-terminal residue" evidence="1">
    <location>
        <position position="1"/>
    </location>
</feature>
<gene>
    <name evidence="1" type="ORF">EVOR1521_LOCUS15184</name>
</gene>
<protein>
    <submittedName>
        <fullName evidence="1">Uncharacterized protein</fullName>
    </submittedName>
</protein>
<dbReference type="AlphaFoldDB" id="A0AA36N2A9"/>